<dbReference type="InterPro" id="IPR052707">
    <property type="entry name" value="OsmC_Ohr_Peroxiredoxin"/>
</dbReference>
<dbReference type="GO" id="GO:0004601">
    <property type="term" value="F:peroxidase activity"/>
    <property type="evidence" value="ECO:0007669"/>
    <property type="project" value="UniProtKB-KW"/>
</dbReference>
<name>Q3A0M9_SYNC1</name>
<dbReference type="InterPro" id="IPR003718">
    <property type="entry name" value="OsmC/Ohr_fam"/>
</dbReference>
<dbReference type="Pfam" id="PF02566">
    <property type="entry name" value="OsmC"/>
    <property type="match status" value="1"/>
</dbReference>
<dbReference type="RefSeq" id="WP_011342625.1">
    <property type="nucleotide sequence ID" value="NC_007498.2"/>
</dbReference>
<accession>Q3A0M9</accession>
<evidence type="ECO:0000313" key="2">
    <source>
        <dbReference type="Proteomes" id="UP000002534"/>
    </source>
</evidence>
<reference evidence="2" key="1">
    <citation type="submission" date="2005-10" db="EMBL/GenBank/DDBJ databases">
        <title>Complete sequence of Pelobacter carbinolicus DSM 2380.</title>
        <authorList>
            <person name="Copeland A."/>
            <person name="Lucas S."/>
            <person name="Lapidus A."/>
            <person name="Barry K."/>
            <person name="Detter J.C."/>
            <person name="Glavina T."/>
            <person name="Hammon N."/>
            <person name="Israni S."/>
            <person name="Pitluck S."/>
            <person name="Chertkov O."/>
            <person name="Schmutz J."/>
            <person name="Larimer F."/>
            <person name="Land M."/>
            <person name="Kyrpides N."/>
            <person name="Ivanova N."/>
            <person name="Richardson P."/>
        </authorList>
    </citation>
    <scope>NUCLEOTIDE SEQUENCE [LARGE SCALE GENOMIC DNA]</scope>
    <source>
        <strain evidence="2">DSM 2380 / NBRC 103641 / GraBd1</strain>
    </source>
</reference>
<protein>
    <submittedName>
        <fullName evidence="1">Hydroperoxide peroxidase OsmC</fullName>
    </submittedName>
</protein>
<dbReference type="SUPFAM" id="SSF82784">
    <property type="entry name" value="OsmC-like"/>
    <property type="match status" value="1"/>
</dbReference>
<reference evidence="1 2" key="2">
    <citation type="journal article" date="2012" name="BMC Genomics">
        <title>The genome of Pelobacter carbinolicus reveals surprising metabolic capabilities and physiological features.</title>
        <authorList>
            <person name="Aklujkar M."/>
            <person name="Haveman S.A."/>
            <person name="Didonato R.Jr."/>
            <person name="Chertkov O."/>
            <person name="Han C.S."/>
            <person name="Land M.L."/>
            <person name="Brown P."/>
            <person name="Lovley D.R."/>
        </authorList>
    </citation>
    <scope>NUCLEOTIDE SEQUENCE [LARGE SCALE GENOMIC DNA]</scope>
    <source>
        <strain evidence="2">DSM 2380 / NBRC 103641 / GraBd1</strain>
    </source>
</reference>
<dbReference type="STRING" id="338963.Pcar_2843"/>
<dbReference type="KEGG" id="pca:Pcar_2843"/>
<keyword evidence="2" id="KW-1185">Reference proteome</keyword>
<dbReference type="eggNOG" id="COG1764">
    <property type="taxonomic scope" value="Bacteria"/>
</dbReference>
<dbReference type="InterPro" id="IPR019904">
    <property type="entry name" value="Peroxiredoxin_OsmC"/>
</dbReference>
<dbReference type="GO" id="GO:0006979">
    <property type="term" value="P:response to oxidative stress"/>
    <property type="evidence" value="ECO:0007669"/>
    <property type="project" value="InterPro"/>
</dbReference>
<keyword evidence="1" id="KW-0575">Peroxidase</keyword>
<gene>
    <name evidence="1" type="primary">osmC</name>
    <name evidence="1" type="ordered locus">Pcar_2843</name>
</gene>
<dbReference type="EMBL" id="CP000142">
    <property type="protein sequence ID" value="ABA90078.1"/>
    <property type="molecule type" value="Genomic_DNA"/>
</dbReference>
<dbReference type="InterPro" id="IPR036102">
    <property type="entry name" value="OsmC/Ohrsf"/>
</dbReference>
<sequence>MQKRISRAEWKGTLNKGSGTMSLASGAYEGAYSFASRFESAPGTNPEELIGAAIAGCYSMFLSALLSNDGFEPTRITTSAAVVLDEGPAITSITLETEGVVPNLTEQVFMEKAEEAKKNCPVSKALAGTEIKLVAKFAK</sequence>
<organism evidence="1 2">
    <name type="scientific">Syntrophotalea carbinolica (strain DSM 2380 / NBRC 103641 / GraBd1)</name>
    <name type="common">Pelobacter carbinolicus</name>
    <dbReference type="NCBI Taxonomy" id="338963"/>
    <lineage>
        <taxon>Bacteria</taxon>
        <taxon>Pseudomonadati</taxon>
        <taxon>Thermodesulfobacteriota</taxon>
        <taxon>Desulfuromonadia</taxon>
        <taxon>Desulfuromonadales</taxon>
        <taxon>Syntrophotaleaceae</taxon>
        <taxon>Syntrophotalea</taxon>
    </lineage>
</organism>
<dbReference type="HOGENOM" id="CLU_106355_1_0_7"/>
<dbReference type="NCBIfam" id="TIGR03562">
    <property type="entry name" value="osmo_induc_OsmC"/>
    <property type="match status" value="1"/>
</dbReference>
<proteinExistence type="predicted"/>
<dbReference type="Proteomes" id="UP000002534">
    <property type="component" value="Chromosome"/>
</dbReference>
<dbReference type="AlphaFoldDB" id="Q3A0M9"/>
<dbReference type="Gene3D" id="3.30.300.20">
    <property type="match status" value="1"/>
</dbReference>
<evidence type="ECO:0000313" key="1">
    <source>
        <dbReference type="EMBL" id="ABA90078.1"/>
    </source>
</evidence>
<dbReference type="InterPro" id="IPR015946">
    <property type="entry name" value="KH_dom-like_a/b"/>
</dbReference>
<dbReference type="PANTHER" id="PTHR42830">
    <property type="entry name" value="OSMOTICALLY INDUCIBLE FAMILY PROTEIN"/>
    <property type="match status" value="1"/>
</dbReference>
<keyword evidence="1" id="KW-0560">Oxidoreductase</keyword>
<dbReference type="OrthoDB" id="9807532at2"/>
<dbReference type="PANTHER" id="PTHR42830:SF1">
    <property type="entry name" value="OSMOTICALLY INDUCIBLE FAMILY PROTEIN"/>
    <property type="match status" value="1"/>
</dbReference>